<evidence type="ECO:0000313" key="3">
    <source>
        <dbReference type="Proteomes" id="UP001530377"/>
    </source>
</evidence>
<protein>
    <submittedName>
        <fullName evidence="2">Uncharacterized protein</fullName>
    </submittedName>
</protein>
<dbReference type="AlphaFoldDB" id="A0ABD3RG89"/>
<proteinExistence type="predicted"/>
<accession>A0ABD3RG89</accession>
<organism evidence="2 3">
    <name type="scientific">Cyclostephanos tholiformis</name>
    <dbReference type="NCBI Taxonomy" id="382380"/>
    <lineage>
        <taxon>Eukaryota</taxon>
        <taxon>Sar</taxon>
        <taxon>Stramenopiles</taxon>
        <taxon>Ochrophyta</taxon>
        <taxon>Bacillariophyta</taxon>
        <taxon>Coscinodiscophyceae</taxon>
        <taxon>Thalassiosirophycidae</taxon>
        <taxon>Stephanodiscales</taxon>
        <taxon>Stephanodiscaceae</taxon>
        <taxon>Cyclostephanos</taxon>
    </lineage>
</organism>
<feature type="region of interest" description="Disordered" evidence="1">
    <location>
        <begin position="1"/>
        <end position="85"/>
    </location>
</feature>
<sequence>MADPHSDDSTAASSGDEMLNLVPFSQEHYSSSSPKKSRDDVDSGDEIKCQEVQLSQHSSAQPDKKRKHEEKDSAEYGRDGVETDEKARINANKAFNMAFHDRKIGRLFWRAESKKSVKMIFPVREATREDIVGLNLRDYNDETECPVEYIQYPHQQMAIFGQFDIASKRSLTPYYGGDDRSRWCAMKFERYSKQLRRAHKGLHAVDLKTEEYFLRLVLEKCLAEVDQVMLLRAEVDEAIPQDTPTTDADIECKQSSSDEDEDEENSMGCRRRTRGVKFGLQEKTEPLRVGDRIAFYKQQGTAGDPTALCENTILYIDPKGKFPLTIDDAFANLPPDHLVKRIQRCNRGKLVDNDGGQWRSIDKFILKKEGDPNAFGKVLTGEHDRNAEIMQRHKDKAIAKMEKDGFCPRDMLR</sequence>
<feature type="compositionally biased region" description="Basic and acidic residues" evidence="1">
    <location>
        <begin position="36"/>
        <end position="49"/>
    </location>
</feature>
<feature type="region of interest" description="Disordered" evidence="1">
    <location>
        <begin position="242"/>
        <end position="268"/>
    </location>
</feature>
<evidence type="ECO:0000256" key="1">
    <source>
        <dbReference type="SAM" id="MobiDB-lite"/>
    </source>
</evidence>
<evidence type="ECO:0000313" key="2">
    <source>
        <dbReference type="EMBL" id="KAL3810576.1"/>
    </source>
</evidence>
<feature type="compositionally biased region" description="Polar residues" evidence="1">
    <location>
        <begin position="52"/>
        <end position="61"/>
    </location>
</feature>
<dbReference type="EMBL" id="JALLPB020000317">
    <property type="protein sequence ID" value="KAL3810576.1"/>
    <property type="molecule type" value="Genomic_DNA"/>
</dbReference>
<dbReference type="Proteomes" id="UP001530377">
    <property type="component" value="Unassembled WGS sequence"/>
</dbReference>
<feature type="compositionally biased region" description="Basic and acidic residues" evidence="1">
    <location>
        <begin position="69"/>
        <end position="85"/>
    </location>
</feature>
<name>A0ABD3RG89_9STRA</name>
<gene>
    <name evidence="2" type="ORF">ACHAXA_002440</name>
</gene>
<reference evidence="2 3" key="1">
    <citation type="submission" date="2024-10" db="EMBL/GenBank/DDBJ databases">
        <title>Updated reference genomes for cyclostephanoid diatoms.</title>
        <authorList>
            <person name="Roberts W.R."/>
            <person name="Alverson A.J."/>
        </authorList>
    </citation>
    <scope>NUCLEOTIDE SEQUENCE [LARGE SCALE GENOMIC DNA]</scope>
    <source>
        <strain evidence="2 3">AJA228-03</strain>
    </source>
</reference>
<comment type="caution">
    <text evidence="2">The sequence shown here is derived from an EMBL/GenBank/DDBJ whole genome shotgun (WGS) entry which is preliminary data.</text>
</comment>
<keyword evidence="3" id="KW-1185">Reference proteome</keyword>